<dbReference type="Pfam" id="PF20150">
    <property type="entry name" value="2EXR"/>
    <property type="match status" value="1"/>
</dbReference>
<dbReference type="InterPro" id="IPR045518">
    <property type="entry name" value="2EXR"/>
</dbReference>
<sequence length="307" mass="34548">MARRRLRAKKNMPKSEGDAQAVEKHNGTLVDFHKFPELPIELQLVIIEEALQEDQKGRPARVILFDHHTYRISPLVEQSRDLSPMLFVNTLFRKAALSIYVMLDVIEVGVPYLGEYGDEMDYFNENDDLEYNLDIAKQIDNEGEGDCEAYEGPKGRVYIRPGTDIFLTGLVPRQIANTEIFSSLLDAGPDEAWSAPVCHVTERLPLAACAQISTMRDLVWDPGCPNCGENHPIHCRECFLEGRGRHLADPGYDAAVYPGVKEFGIYVMGGDHIPETLMYLLAITQHATKMFFVEMGENYVVGFLVPA</sequence>
<evidence type="ECO:0000259" key="2">
    <source>
        <dbReference type="Pfam" id="PF20150"/>
    </source>
</evidence>
<feature type="compositionally biased region" description="Basic residues" evidence="1">
    <location>
        <begin position="1"/>
        <end position="12"/>
    </location>
</feature>
<evidence type="ECO:0000256" key="1">
    <source>
        <dbReference type="SAM" id="MobiDB-lite"/>
    </source>
</evidence>
<reference evidence="3" key="1">
    <citation type="submission" date="2022-10" db="EMBL/GenBank/DDBJ databases">
        <title>Tapping the CABI collections for fungal endophytes: first genome assemblies for Collariella, Neodidymelliopsis, Ascochyta clinopodiicola, Didymella pomorum, Didymosphaeria variabile, Neocosmospora piperis and Neocucurbitaria cava.</title>
        <authorList>
            <person name="Hill R."/>
        </authorList>
    </citation>
    <scope>NUCLEOTIDE SEQUENCE</scope>
    <source>
        <strain evidence="3">IMI 355082</strain>
    </source>
</reference>
<feature type="domain" description="2EXR" evidence="2">
    <location>
        <begin position="32"/>
        <end position="128"/>
    </location>
</feature>
<dbReference type="EMBL" id="JAPEVB010000001">
    <property type="protein sequence ID" value="KAJ4396051.1"/>
    <property type="molecule type" value="Genomic_DNA"/>
</dbReference>
<evidence type="ECO:0000313" key="4">
    <source>
        <dbReference type="Proteomes" id="UP001140453"/>
    </source>
</evidence>
<feature type="region of interest" description="Disordered" evidence="1">
    <location>
        <begin position="1"/>
        <end position="20"/>
    </location>
</feature>
<name>A0A9W9D1K7_9PEZI</name>
<protein>
    <recommendedName>
        <fullName evidence="2">2EXR domain-containing protein</fullName>
    </recommendedName>
</protein>
<accession>A0A9W9D1K7</accession>
<comment type="caution">
    <text evidence="3">The sequence shown here is derived from an EMBL/GenBank/DDBJ whole genome shotgun (WGS) entry which is preliminary data.</text>
</comment>
<dbReference type="Proteomes" id="UP001140453">
    <property type="component" value="Unassembled WGS sequence"/>
</dbReference>
<organism evidence="3 4">
    <name type="scientific">Gnomoniopsis smithogilvyi</name>
    <dbReference type="NCBI Taxonomy" id="1191159"/>
    <lineage>
        <taxon>Eukaryota</taxon>
        <taxon>Fungi</taxon>
        <taxon>Dikarya</taxon>
        <taxon>Ascomycota</taxon>
        <taxon>Pezizomycotina</taxon>
        <taxon>Sordariomycetes</taxon>
        <taxon>Sordariomycetidae</taxon>
        <taxon>Diaporthales</taxon>
        <taxon>Gnomoniaceae</taxon>
        <taxon>Gnomoniopsis</taxon>
    </lineage>
</organism>
<gene>
    <name evidence="3" type="ORF">N0V93_000267</name>
</gene>
<keyword evidence="4" id="KW-1185">Reference proteome</keyword>
<evidence type="ECO:0000313" key="3">
    <source>
        <dbReference type="EMBL" id="KAJ4396051.1"/>
    </source>
</evidence>
<dbReference type="AlphaFoldDB" id="A0A9W9D1K7"/>
<proteinExistence type="predicted"/>
<dbReference type="OrthoDB" id="4707605at2759"/>